<proteinExistence type="predicted"/>
<protein>
    <submittedName>
        <fullName evidence="1">HAD hydrolase family protein</fullName>
    </submittedName>
</protein>
<keyword evidence="2" id="KW-1185">Reference proteome</keyword>
<dbReference type="RefSeq" id="WP_219797098.1">
    <property type="nucleotide sequence ID" value="NZ_CP080095.1"/>
</dbReference>
<dbReference type="Gene3D" id="3.40.50.1000">
    <property type="entry name" value="HAD superfamily/HAD-like"/>
    <property type="match status" value="2"/>
</dbReference>
<keyword evidence="1" id="KW-0378">Hydrolase</keyword>
<sequence>MSKLFIGLDRDGTIDMPGLPAPARLVEQLRRMQQDGAKVFIASGKSYDVLTDVCAGLGLEPWMYCCENGGHIVIPHTGREYVFSEGTDLQFFIEHVGELALPPYCDEPKRSIWSKKFGSESLAAKRVIDEFVARHHLRLNVFAYPDGDGGLDVVPDGIDKSNLLPLLPDDAVVHFFGDGENDLGMMRSPGVVPHTVANGKQAVKQCVAEKGGHIADEPAGYGVCSVLAQLRAEWLAARVYGNALPGLCIGGIRYELRARNP</sequence>
<dbReference type="InterPro" id="IPR036412">
    <property type="entry name" value="HAD-like_sf"/>
</dbReference>
<gene>
    <name evidence="1" type="ORF">KZJ38_16000</name>
</gene>
<dbReference type="SUPFAM" id="SSF56784">
    <property type="entry name" value="HAD-like"/>
    <property type="match status" value="1"/>
</dbReference>
<evidence type="ECO:0000313" key="1">
    <source>
        <dbReference type="EMBL" id="QYD67817.1"/>
    </source>
</evidence>
<dbReference type="Proteomes" id="UP000826462">
    <property type="component" value="Chromosome 1"/>
</dbReference>
<dbReference type="Pfam" id="PF08282">
    <property type="entry name" value="Hydrolase_3"/>
    <property type="match status" value="1"/>
</dbReference>
<dbReference type="EMBL" id="CP080095">
    <property type="protein sequence ID" value="QYD67817.1"/>
    <property type="molecule type" value="Genomic_DNA"/>
</dbReference>
<organism evidence="1 2">
    <name type="scientific">Paraburkholderia edwinii</name>
    <dbReference type="NCBI Taxonomy" id="2861782"/>
    <lineage>
        <taxon>Bacteria</taxon>
        <taxon>Pseudomonadati</taxon>
        <taxon>Pseudomonadota</taxon>
        <taxon>Betaproteobacteria</taxon>
        <taxon>Burkholderiales</taxon>
        <taxon>Burkholderiaceae</taxon>
        <taxon>Paraburkholderia</taxon>
    </lineage>
</organism>
<dbReference type="InterPro" id="IPR023214">
    <property type="entry name" value="HAD_sf"/>
</dbReference>
<dbReference type="GO" id="GO:0016787">
    <property type="term" value="F:hydrolase activity"/>
    <property type="evidence" value="ECO:0007669"/>
    <property type="project" value="UniProtKB-KW"/>
</dbReference>
<name>A0ABX8UG21_9BURK</name>
<evidence type="ECO:0000313" key="2">
    <source>
        <dbReference type="Proteomes" id="UP000826462"/>
    </source>
</evidence>
<reference evidence="1 2" key="1">
    <citation type="submission" date="2021-07" db="EMBL/GenBank/DDBJ databases">
        <title>Paraburkholderia edwinii protects Aspergillus sp. from phenazines by acting as a toxin sponge.</title>
        <authorList>
            <person name="Dahlstrom K.M."/>
            <person name="Newman D.K."/>
        </authorList>
    </citation>
    <scope>NUCLEOTIDE SEQUENCE [LARGE SCALE GENOMIC DNA]</scope>
    <source>
        <strain evidence="1 2">Pe01</strain>
    </source>
</reference>
<accession>A0ABX8UG21</accession>